<feature type="domain" description="MEIS N-terminal" evidence="2">
    <location>
        <begin position="39"/>
        <end position="100"/>
    </location>
</feature>
<dbReference type="OrthoDB" id="10056939at2759"/>
<accession>A0A2G9UVR8</accession>
<dbReference type="InterPro" id="IPR032453">
    <property type="entry name" value="PKNOX/Meis_N"/>
</dbReference>
<gene>
    <name evidence="3" type="ORF">TELCIR_03724</name>
</gene>
<evidence type="ECO:0000313" key="4">
    <source>
        <dbReference type="Proteomes" id="UP000230423"/>
    </source>
</evidence>
<dbReference type="Proteomes" id="UP000230423">
    <property type="component" value="Unassembled WGS sequence"/>
</dbReference>
<proteinExistence type="predicted"/>
<keyword evidence="1" id="KW-0539">Nucleus</keyword>
<organism evidence="3 4">
    <name type="scientific">Teladorsagia circumcincta</name>
    <name type="common">Brown stomach worm</name>
    <name type="synonym">Ostertagia circumcincta</name>
    <dbReference type="NCBI Taxonomy" id="45464"/>
    <lineage>
        <taxon>Eukaryota</taxon>
        <taxon>Metazoa</taxon>
        <taxon>Ecdysozoa</taxon>
        <taxon>Nematoda</taxon>
        <taxon>Chromadorea</taxon>
        <taxon>Rhabditida</taxon>
        <taxon>Rhabditina</taxon>
        <taxon>Rhabditomorpha</taxon>
        <taxon>Strongyloidea</taxon>
        <taxon>Trichostrongylidae</taxon>
        <taxon>Teladorsagia</taxon>
    </lineage>
</organism>
<sequence>MPRIVELCQYDEARTCGGVAGPGDARVKALIPQTILLPLFEKLEAKGVSTNTGDEKLDEFMRDAVLVLRTHLFELEKVASLVDDFYSKYLQALRRRISHEVLVGVSGDSDDDLTDPNQSDELLSSTLEQRAVAILTTPQGTVSISLSPRTAMVRNRDASSPE</sequence>
<evidence type="ECO:0000256" key="1">
    <source>
        <dbReference type="ARBA" id="ARBA00023242"/>
    </source>
</evidence>
<keyword evidence="4" id="KW-1185">Reference proteome</keyword>
<protein>
    <recommendedName>
        <fullName evidence="2">MEIS N-terminal domain-containing protein</fullName>
    </recommendedName>
</protein>
<reference evidence="3 4" key="1">
    <citation type="submission" date="2015-09" db="EMBL/GenBank/DDBJ databases">
        <title>Draft genome of the parasitic nematode Teladorsagia circumcincta isolate WARC Sus (inbred).</title>
        <authorList>
            <person name="Mitreva M."/>
        </authorList>
    </citation>
    <scope>NUCLEOTIDE SEQUENCE [LARGE SCALE GENOMIC DNA]</scope>
    <source>
        <strain evidence="3 4">S</strain>
    </source>
</reference>
<dbReference type="EMBL" id="KZ345308">
    <property type="protein sequence ID" value="PIO74266.1"/>
    <property type="molecule type" value="Genomic_DNA"/>
</dbReference>
<name>A0A2G9UVR8_TELCI</name>
<dbReference type="Pfam" id="PF16493">
    <property type="entry name" value="Meis_PKNOX_N"/>
    <property type="match status" value="1"/>
</dbReference>
<evidence type="ECO:0000313" key="3">
    <source>
        <dbReference type="EMBL" id="PIO74266.1"/>
    </source>
</evidence>
<dbReference type="AlphaFoldDB" id="A0A2G9UVR8"/>
<evidence type="ECO:0000259" key="2">
    <source>
        <dbReference type="Pfam" id="PF16493"/>
    </source>
</evidence>